<dbReference type="InterPro" id="IPR014743">
    <property type="entry name" value="Cl-channel_core"/>
</dbReference>
<keyword evidence="14" id="KW-1185">Reference proteome</keyword>
<feature type="domain" description="CBS" evidence="12">
    <location>
        <begin position="508"/>
        <end position="565"/>
    </location>
</feature>
<dbReference type="PANTHER" id="PTHR43427:SF6">
    <property type="entry name" value="CHLORIDE CHANNEL PROTEIN CLC-E"/>
    <property type="match status" value="1"/>
</dbReference>
<keyword evidence="3 11" id="KW-0812">Transmembrane</keyword>
<keyword evidence="10" id="KW-0129">CBS domain</keyword>
<dbReference type="SUPFAM" id="SSF54631">
    <property type="entry name" value="CBS-domain pair"/>
    <property type="match status" value="1"/>
</dbReference>
<dbReference type="Gene3D" id="1.10.3080.10">
    <property type="entry name" value="Clc chloride channel"/>
    <property type="match status" value="1"/>
</dbReference>
<evidence type="ECO:0000256" key="1">
    <source>
        <dbReference type="ARBA" id="ARBA00004141"/>
    </source>
</evidence>
<comment type="subcellular location">
    <subcellularLocation>
        <location evidence="1">Membrane</location>
        <topology evidence="1">Multi-pass membrane protein</topology>
    </subcellularLocation>
</comment>
<comment type="caution">
    <text evidence="13">The sequence shown here is derived from an EMBL/GenBank/DDBJ whole genome shotgun (WGS) entry which is preliminary data.</text>
</comment>
<dbReference type="Proteomes" id="UP001187221">
    <property type="component" value="Unassembled WGS sequence"/>
</dbReference>
<feature type="transmembrane region" description="Helical" evidence="11">
    <location>
        <begin position="393"/>
        <end position="414"/>
    </location>
</feature>
<evidence type="ECO:0000313" key="13">
    <source>
        <dbReference type="EMBL" id="GMM60242.1"/>
    </source>
</evidence>
<dbReference type="CDD" id="cd00400">
    <property type="entry name" value="Voltage_gated_ClC"/>
    <property type="match status" value="1"/>
</dbReference>
<evidence type="ECO:0000256" key="2">
    <source>
        <dbReference type="ARBA" id="ARBA00022448"/>
    </source>
</evidence>
<protein>
    <submittedName>
        <fullName evidence="13">Chloride channel protein</fullName>
    </submittedName>
</protein>
<accession>A0ABQ6P4P9</accession>
<dbReference type="InterPro" id="IPR046342">
    <property type="entry name" value="CBS_dom_sf"/>
</dbReference>
<feature type="transmembrane region" description="Helical" evidence="11">
    <location>
        <begin position="156"/>
        <end position="180"/>
    </location>
</feature>
<keyword evidence="4 11" id="KW-1133">Transmembrane helix</keyword>
<dbReference type="InterPro" id="IPR000644">
    <property type="entry name" value="CBS_dom"/>
</dbReference>
<evidence type="ECO:0000256" key="10">
    <source>
        <dbReference type="PROSITE-ProRule" id="PRU00703"/>
    </source>
</evidence>
<dbReference type="PANTHER" id="PTHR43427">
    <property type="entry name" value="CHLORIDE CHANNEL PROTEIN CLC-E"/>
    <property type="match status" value="1"/>
</dbReference>
<evidence type="ECO:0000259" key="12">
    <source>
        <dbReference type="PROSITE" id="PS51371"/>
    </source>
</evidence>
<reference evidence="13 14" key="1">
    <citation type="submission" date="2023-06" db="EMBL/GenBank/DDBJ databases">
        <title>Draft genome sequence of Novosphingobium sp. strain IK01.</title>
        <authorList>
            <person name="Hatamoto M."/>
            <person name="Ikarashi T."/>
            <person name="Yamaguchi T."/>
        </authorList>
    </citation>
    <scope>NUCLEOTIDE SEQUENCE [LARGE SCALE GENOMIC DNA]</scope>
    <source>
        <strain evidence="13 14">IK01</strain>
    </source>
</reference>
<keyword evidence="7" id="KW-0869">Chloride channel</keyword>
<evidence type="ECO:0000256" key="11">
    <source>
        <dbReference type="SAM" id="Phobius"/>
    </source>
</evidence>
<keyword evidence="8" id="KW-0868">Chloride</keyword>
<gene>
    <name evidence="13" type="ORF">NUTIK01_10190</name>
</gene>
<keyword evidence="9" id="KW-0407">Ion channel</keyword>
<keyword evidence="5" id="KW-0406">Ion transport</keyword>
<dbReference type="Gene3D" id="3.10.580.10">
    <property type="entry name" value="CBS-domain"/>
    <property type="match status" value="1"/>
</dbReference>
<dbReference type="EMBL" id="BTFW01000001">
    <property type="protein sequence ID" value="GMM60242.1"/>
    <property type="molecule type" value="Genomic_DNA"/>
</dbReference>
<dbReference type="PROSITE" id="PS51371">
    <property type="entry name" value="CBS"/>
    <property type="match status" value="1"/>
</dbReference>
<evidence type="ECO:0000256" key="9">
    <source>
        <dbReference type="ARBA" id="ARBA00023303"/>
    </source>
</evidence>
<organism evidence="13 14">
    <name type="scientific">Novosphingobium pituita</name>
    <dbReference type="NCBI Taxonomy" id="3056842"/>
    <lineage>
        <taxon>Bacteria</taxon>
        <taxon>Pseudomonadati</taxon>
        <taxon>Pseudomonadota</taxon>
        <taxon>Alphaproteobacteria</taxon>
        <taxon>Sphingomonadales</taxon>
        <taxon>Sphingomonadaceae</taxon>
        <taxon>Novosphingobium</taxon>
    </lineage>
</organism>
<evidence type="ECO:0000256" key="4">
    <source>
        <dbReference type="ARBA" id="ARBA00022989"/>
    </source>
</evidence>
<evidence type="ECO:0000256" key="3">
    <source>
        <dbReference type="ARBA" id="ARBA00022692"/>
    </source>
</evidence>
<evidence type="ECO:0000256" key="7">
    <source>
        <dbReference type="ARBA" id="ARBA00023173"/>
    </source>
</evidence>
<evidence type="ECO:0000256" key="8">
    <source>
        <dbReference type="ARBA" id="ARBA00023214"/>
    </source>
</evidence>
<feature type="transmembrane region" description="Helical" evidence="11">
    <location>
        <begin position="16"/>
        <end position="41"/>
    </location>
</feature>
<dbReference type="InterPro" id="IPR001807">
    <property type="entry name" value="ClC"/>
</dbReference>
<feature type="transmembrane region" description="Helical" evidence="11">
    <location>
        <begin position="186"/>
        <end position="206"/>
    </location>
</feature>
<dbReference type="PRINTS" id="PR00762">
    <property type="entry name" value="CLCHANNEL"/>
</dbReference>
<feature type="transmembrane region" description="Helical" evidence="11">
    <location>
        <begin position="306"/>
        <end position="324"/>
    </location>
</feature>
<keyword evidence="2" id="KW-0813">Transport</keyword>
<feature type="transmembrane region" description="Helical" evidence="11">
    <location>
        <begin position="271"/>
        <end position="294"/>
    </location>
</feature>
<name>A0ABQ6P4P9_9SPHN</name>
<evidence type="ECO:0000313" key="14">
    <source>
        <dbReference type="Proteomes" id="UP001187221"/>
    </source>
</evidence>
<dbReference type="SUPFAM" id="SSF81340">
    <property type="entry name" value="Clc chloride channel"/>
    <property type="match status" value="1"/>
</dbReference>
<dbReference type="Pfam" id="PF00571">
    <property type="entry name" value="CBS"/>
    <property type="match status" value="1"/>
</dbReference>
<feature type="transmembrane region" description="Helical" evidence="11">
    <location>
        <begin position="330"/>
        <end position="353"/>
    </location>
</feature>
<evidence type="ECO:0000256" key="5">
    <source>
        <dbReference type="ARBA" id="ARBA00023065"/>
    </source>
</evidence>
<proteinExistence type="predicted"/>
<feature type="transmembrane region" description="Helical" evidence="11">
    <location>
        <begin position="227"/>
        <end position="251"/>
    </location>
</feature>
<sequence>MTARQRRLLRESETAFIVLAALAGLAAGFSTNLLGFLAHAIQQVLYGLDGNRLSALGQIRHPWRLLALPAGGALLALWARHLRRRGRGLIDVVEANALHGGRIPPADNLIIAGQTVLSNGVGASVGLEAAYAQMGGGMASLIGQAMKLRRTDLRTLVGAGAGAAVGAAFNAPLAGAFYAFEIVIGSFVPGAVAPVMAAALAAAAISRLLGSEPWLIATTTAGRELTILHYVAFGILGLVCAMVGIALMRLVTAAEQGLQRLPWLTRVRPVLGGFLLMPLALLTPQSLSAGHGALHLNLALRPGLDFLTLVLVVKMTACAVALSSGFRGGLFFASLFLGSVVGQIFSIIAGQLVPGFALDPVDAALVGMAALSVAIVGGPMTLAMLMLEITHDFALMGLVLTASLVSTTLTRELFGYSFSTWRLHLRGSNIKGPRDIGWMLNLAAGRIMRRDWVSVSQDLTIAEFRAGHPLGASSKAILVDGEGRYGGILATASAYRPDLDPETRLHTLAQLENVTLAPTAGIRAVLALFDEHAADEIAVVDGVGHVQGVITERHARRRYLEEIDAAQRSAFSD</sequence>
<dbReference type="InterPro" id="IPR050368">
    <property type="entry name" value="ClC-type_chloride_channel"/>
</dbReference>
<evidence type="ECO:0000256" key="6">
    <source>
        <dbReference type="ARBA" id="ARBA00023136"/>
    </source>
</evidence>
<dbReference type="Pfam" id="PF00654">
    <property type="entry name" value="Voltage_CLC"/>
    <property type="match status" value="1"/>
</dbReference>
<keyword evidence="6 11" id="KW-0472">Membrane</keyword>
<feature type="transmembrane region" description="Helical" evidence="11">
    <location>
        <begin position="365"/>
        <end position="387"/>
    </location>
</feature>